<reference evidence="2" key="1">
    <citation type="submission" date="2016-11" db="UniProtKB">
        <authorList>
            <consortium name="WormBaseParasite"/>
        </authorList>
    </citation>
    <scope>IDENTIFICATION</scope>
</reference>
<protein>
    <submittedName>
        <fullName evidence="2">Uncharacterized protein</fullName>
    </submittedName>
</protein>
<sequence>MVCSFLNLIYDLNFLNICRSCFYLFIVFQRKGFSQVARYLLHLIII</sequence>
<accession>A0A1I7WA96</accession>
<dbReference type="WBParaSite" id="Hba_01584">
    <property type="protein sequence ID" value="Hba_01584"/>
    <property type="gene ID" value="Hba_01584"/>
</dbReference>
<evidence type="ECO:0000313" key="1">
    <source>
        <dbReference type="Proteomes" id="UP000095283"/>
    </source>
</evidence>
<organism evidence="1 2">
    <name type="scientific">Heterorhabditis bacteriophora</name>
    <name type="common">Entomopathogenic nematode worm</name>
    <dbReference type="NCBI Taxonomy" id="37862"/>
    <lineage>
        <taxon>Eukaryota</taxon>
        <taxon>Metazoa</taxon>
        <taxon>Ecdysozoa</taxon>
        <taxon>Nematoda</taxon>
        <taxon>Chromadorea</taxon>
        <taxon>Rhabditida</taxon>
        <taxon>Rhabditina</taxon>
        <taxon>Rhabditomorpha</taxon>
        <taxon>Strongyloidea</taxon>
        <taxon>Heterorhabditidae</taxon>
        <taxon>Heterorhabditis</taxon>
    </lineage>
</organism>
<name>A0A1I7WA96_HETBA</name>
<evidence type="ECO:0000313" key="2">
    <source>
        <dbReference type="WBParaSite" id="Hba_01584"/>
    </source>
</evidence>
<keyword evidence="1" id="KW-1185">Reference proteome</keyword>
<proteinExistence type="predicted"/>
<dbReference type="AlphaFoldDB" id="A0A1I7WA96"/>
<dbReference type="Proteomes" id="UP000095283">
    <property type="component" value="Unplaced"/>
</dbReference>